<keyword evidence="4 10" id="KW-1003">Cell membrane</keyword>
<evidence type="ECO:0000259" key="12">
    <source>
        <dbReference type="Pfam" id="PF02687"/>
    </source>
</evidence>
<dbReference type="InterPro" id="IPR003838">
    <property type="entry name" value="ABC3_permease_C"/>
</dbReference>
<feature type="domain" description="FtsX extracellular" evidence="13">
    <location>
        <begin position="62"/>
        <end position="150"/>
    </location>
</feature>
<dbReference type="KEGG" id="ehn:H9Q80_00800"/>
<dbReference type="InterPro" id="IPR004513">
    <property type="entry name" value="FtsX"/>
</dbReference>
<keyword evidence="15" id="KW-1185">Reference proteome</keyword>
<evidence type="ECO:0000256" key="8">
    <source>
        <dbReference type="ARBA" id="ARBA00023136"/>
    </source>
</evidence>
<protein>
    <recommendedName>
        <fullName evidence="3 10">Cell division protein FtsX</fullName>
    </recommendedName>
</protein>
<dbReference type="Proteomes" id="UP000515856">
    <property type="component" value="Chromosome"/>
</dbReference>
<organism evidence="14 15">
    <name type="scientific">[Eubacterium] hominis</name>
    <dbReference type="NCBI Taxonomy" id="2764325"/>
    <lineage>
        <taxon>Bacteria</taxon>
        <taxon>Bacillati</taxon>
        <taxon>Bacillota</taxon>
        <taxon>Erysipelotrichia</taxon>
        <taxon>Erysipelotrichales</taxon>
        <taxon>Erysipelotrichaceae</taxon>
        <taxon>Amedibacillus</taxon>
    </lineage>
</organism>
<evidence type="ECO:0000256" key="11">
    <source>
        <dbReference type="SAM" id="Phobius"/>
    </source>
</evidence>
<evidence type="ECO:0000313" key="15">
    <source>
        <dbReference type="Proteomes" id="UP000515856"/>
    </source>
</evidence>
<feature type="transmembrane region" description="Helical" evidence="11">
    <location>
        <begin position="225"/>
        <end position="246"/>
    </location>
</feature>
<evidence type="ECO:0000256" key="7">
    <source>
        <dbReference type="ARBA" id="ARBA00022989"/>
    </source>
</evidence>
<dbReference type="PANTHER" id="PTHR47755:SF1">
    <property type="entry name" value="CELL DIVISION PROTEIN FTSX"/>
    <property type="match status" value="1"/>
</dbReference>
<dbReference type="RefSeq" id="WP_117452926.1">
    <property type="nucleotide sequence ID" value="NZ_CP060636.1"/>
</dbReference>
<dbReference type="PANTHER" id="PTHR47755">
    <property type="entry name" value="CELL DIVISION PROTEIN FTSX"/>
    <property type="match status" value="1"/>
</dbReference>
<comment type="similarity">
    <text evidence="2 10">Belongs to the ABC-4 integral membrane protein family. FtsX subfamily.</text>
</comment>
<evidence type="ECO:0000256" key="1">
    <source>
        <dbReference type="ARBA" id="ARBA00004651"/>
    </source>
</evidence>
<dbReference type="Gene3D" id="3.30.70.3040">
    <property type="match status" value="1"/>
</dbReference>
<evidence type="ECO:0000259" key="13">
    <source>
        <dbReference type="Pfam" id="PF18075"/>
    </source>
</evidence>
<dbReference type="AlphaFoldDB" id="A0A7G9GNZ6"/>
<evidence type="ECO:0000256" key="5">
    <source>
        <dbReference type="ARBA" id="ARBA00022618"/>
    </source>
</evidence>
<dbReference type="Pfam" id="PF18075">
    <property type="entry name" value="FtsX_ECD"/>
    <property type="match status" value="1"/>
</dbReference>
<evidence type="ECO:0000256" key="9">
    <source>
        <dbReference type="ARBA" id="ARBA00023306"/>
    </source>
</evidence>
<keyword evidence="5 10" id="KW-0132">Cell division</keyword>
<keyword evidence="8 10" id="KW-0472">Membrane</keyword>
<dbReference type="GO" id="GO:0051301">
    <property type="term" value="P:cell division"/>
    <property type="evidence" value="ECO:0007669"/>
    <property type="project" value="UniProtKB-KW"/>
</dbReference>
<proteinExistence type="inferred from homology"/>
<feature type="domain" description="ABC3 transporter permease C-terminal" evidence="12">
    <location>
        <begin position="174"/>
        <end position="294"/>
    </location>
</feature>
<dbReference type="PIRSF" id="PIRSF003097">
    <property type="entry name" value="FtsX"/>
    <property type="match status" value="1"/>
</dbReference>
<dbReference type="Pfam" id="PF02687">
    <property type="entry name" value="FtsX"/>
    <property type="match status" value="1"/>
</dbReference>
<comment type="subcellular location">
    <subcellularLocation>
        <location evidence="1">Cell membrane</location>
        <topology evidence="1">Multi-pass membrane protein</topology>
    </subcellularLocation>
</comment>
<dbReference type="EMBL" id="CP060636">
    <property type="protein sequence ID" value="QNM12528.1"/>
    <property type="molecule type" value="Genomic_DNA"/>
</dbReference>
<dbReference type="InterPro" id="IPR058204">
    <property type="entry name" value="FtsX_firmicutes-type"/>
</dbReference>
<evidence type="ECO:0000256" key="10">
    <source>
        <dbReference type="PIRNR" id="PIRNR003097"/>
    </source>
</evidence>
<evidence type="ECO:0000256" key="2">
    <source>
        <dbReference type="ARBA" id="ARBA00007379"/>
    </source>
</evidence>
<dbReference type="GO" id="GO:0005886">
    <property type="term" value="C:plasma membrane"/>
    <property type="evidence" value="ECO:0007669"/>
    <property type="project" value="UniProtKB-SubCell"/>
</dbReference>
<gene>
    <name evidence="14" type="ORF">H9Q80_00800</name>
</gene>
<feature type="transmembrane region" description="Helical" evidence="11">
    <location>
        <begin position="266"/>
        <end position="290"/>
    </location>
</feature>
<evidence type="ECO:0000256" key="6">
    <source>
        <dbReference type="ARBA" id="ARBA00022692"/>
    </source>
</evidence>
<evidence type="ECO:0000313" key="14">
    <source>
        <dbReference type="EMBL" id="QNM12528.1"/>
    </source>
</evidence>
<keyword evidence="7 11" id="KW-1133">Transmembrane helix</keyword>
<dbReference type="InterPro" id="IPR040690">
    <property type="entry name" value="FtsX_ECD"/>
</dbReference>
<name>A0A7G9GNZ6_9FIRM</name>
<dbReference type="NCBIfam" id="NF038347">
    <property type="entry name" value="FtsX_Gpos"/>
    <property type="match status" value="1"/>
</dbReference>
<sequence>MIKGIKNLPHHFLTALKGLGRHFAMTLSSVSAVTVTLVLIALFILLAGNVNNFAVNVESSLKIRVSIDQIKTDKEIEAMQKTIKNMQGVKQIDFSSKEDELAMLIDESGSVFKRYEDNNPMPNVFIVEVNQASDIPVITKKLNEMEGVEKAQYGGEQIDNMIEIFDTLRTGGAVFVLALSLLAVFLISNTIKMTIYTRNTEISIMRNVGATNGYIKTPFMFEGMLIGMIGAVIPILIVCVGYAVLYDSMHGAFLSSMFVLEKPFPFTMYISLMLLGCGAVVGILGSFFAVTKYLRWRR</sequence>
<keyword evidence="9 10" id="KW-0131">Cell cycle</keyword>
<keyword evidence="6 11" id="KW-0812">Transmembrane</keyword>
<comment type="function">
    <text evidence="10">Part of the ABC transporter FtsEX involved in asymmetric cellular division facilitating the initiation of sporulation.</text>
</comment>
<reference evidence="14 15" key="1">
    <citation type="submission" date="2020-08" db="EMBL/GenBank/DDBJ databases">
        <authorList>
            <person name="Liu C."/>
            <person name="Sun Q."/>
        </authorList>
    </citation>
    <scope>NUCLEOTIDE SEQUENCE [LARGE SCALE GENOMIC DNA]</scope>
    <source>
        <strain evidence="14 15">NSJ-61</strain>
    </source>
</reference>
<accession>A0A7G9GNZ6</accession>
<feature type="transmembrane region" description="Helical" evidence="11">
    <location>
        <begin position="23"/>
        <end position="47"/>
    </location>
</feature>
<feature type="transmembrane region" description="Helical" evidence="11">
    <location>
        <begin position="170"/>
        <end position="188"/>
    </location>
</feature>
<evidence type="ECO:0000256" key="3">
    <source>
        <dbReference type="ARBA" id="ARBA00021907"/>
    </source>
</evidence>
<evidence type="ECO:0000256" key="4">
    <source>
        <dbReference type="ARBA" id="ARBA00022475"/>
    </source>
</evidence>